<protein>
    <submittedName>
        <fullName evidence="1">Uncharacterized protein</fullName>
    </submittedName>
</protein>
<comment type="caution">
    <text evidence="1">The sequence shown here is derived from an EMBL/GenBank/DDBJ whole genome shotgun (WGS) entry which is preliminary data.</text>
</comment>
<sequence>MEGLVDLDADFGETENVESAHASGYLASGAYVAASGNSVSITSTTGTTSTAGVPFRTLQLPAALRKLQQQVTTYRRATISVSASNKEASNNSMGPPTTIPERAKFLRKSKSMNTLRLPKRDEASKPGYCECCRMKFDDFKEHIRSKKHRKYATDDAHFAALDRVLSRVRRRTVEEVENENAQFIEDALAQEHEHEQDQAFAMSSEGEDPEALMQQVEYMPTATDDVRWEEWVDAASCAA</sequence>
<keyword evidence="2" id="KW-1185">Reference proteome</keyword>
<accession>A0ACC1P838</accession>
<reference evidence="1" key="1">
    <citation type="submission" date="2022-08" db="EMBL/GenBank/DDBJ databases">
        <title>Genome Sequence of Pycnoporus sanguineus.</title>
        <authorList>
            <person name="Buettner E."/>
        </authorList>
    </citation>
    <scope>NUCLEOTIDE SEQUENCE</scope>
    <source>
        <strain evidence="1">CG-C14</strain>
    </source>
</reference>
<gene>
    <name evidence="1" type="ORF">NUW54_g9551</name>
</gene>
<evidence type="ECO:0000313" key="1">
    <source>
        <dbReference type="EMBL" id="KAJ2987032.1"/>
    </source>
</evidence>
<evidence type="ECO:0000313" key="2">
    <source>
        <dbReference type="Proteomes" id="UP001144978"/>
    </source>
</evidence>
<organism evidence="1 2">
    <name type="scientific">Trametes sanguinea</name>
    <dbReference type="NCBI Taxonomy" id="158606"/>
    <lineage>
        <taxon>Eukaryota</taxon>
        <taxon>Fungi</taxon>
        <taxon>Dikarya</taxon>
        <taxon>Basidiomycota</taxon>
        <taxon>Agaricomycotina</taxon>
        <taxon>Agaricomycetes</taxon>
        <taxon>Polyporales</taxon>
        <taxon>Polyporaceae</taxon>
        <taxon>Trametes</taxon>
    </lineage>
</organism>
<proteinExistence type="predicted"/>
<dbReference type="EMBL" id="JANSHE010003223">
    <property type="protein sequence ID" value="KAJ2987032.1"/>
    <property type="molecule type" value="Genomic_DNA"/>
</dbReference>
<name>A0ACC1P838_9APHY</name>
<dbReference type="Proteomes" id="UP001144978">
    <property type="component" value="Unassembled WGS sequence"/>
</dbReference>